<dbReference type="EMBL" id="CP074133">
    <property type="protein sequence ID" value="QUX23987.1"/>
    <property type="molecule type" value="Genomic_DNA"/>
</dbReference>
<dbReference type="InterPro" id="IPR036291">
    <property type="entry name" value="NAD(P)-bd_dom_sf"/>
</dbReference>
<dbReference type="SUPFAM" id="SSF50129">
    <property type="entry name" value="GroES-like"/>
    <property type="match status" value="1"/>
</dbReference>
<dbReference type="Gene3D" id="3.40.50.720">
    <property type="entry name" value="NAD(P)-binding Rossmann-like Domain"/>
    <property type="match status" value="1"/>
</dbReference>
<dbReference type="RefSeq" id="WP_220565244.1">
    <property type="nucleotide sequence ID" value="NZ_CP074133.1"/>
</dbReference>
<evidence type="ECO:0000313" key="4">
    <source>
        <dbReference type="EMBL" id="QUX23987.1"/>
    </source>
</evidence>
<gene>
    <name evidence="4" type="ORF">KGD84_06565</name>
</gene>
<dbReference type="Proteomes" id="UP000676079">
    <property type="component" value="Chromosome"/>
</dbReference>
<evidence type="ECO:0000313" key="5">
    <source>
        <dbReference type="Proteomes" id="UP000676079"/>
    </source>
</evidence>
<dbReference type="CDD" id="cd08267">
    <property type="entry name" value="MDR1"/>
    <property type="match status" value="1"/>
</dbReference>
<evidence type="ECO:0000256" key="2">
    <source>
        <dbReference type="ARBA" id="ARBA00023002"/>
    </source>
</evidence>
<dbReference type="SMART" id="SM00829">
    <property type="entry name" value="PKS_ER"/>
    <property type="match status" value="1"/>
</dbReference>
<dbReference type="SUPFAM" id="SSF51735">
    <property type="entry name" value="NAD(P)-binding Rossmann-fold domains"/>
    <property type="match status" value="1"/>
</dbReference>
<dbReference type="Pfam" id="PF13602">
    <property type="entry name" value="ADH_zinc_N_2"/>
    <property type="match status" value="1"/>
</dbReference>
<dbReference type="PANTHER" id="PTHR48106:SF18">
    <property type="entry name" value="QUINONE OXIDOREDUCTASE PIG3"/>
    <property type="match status" value="1"/>
</dbReference>
<evidence type="ECO:0000259" key="3">
    <source>
        <dbReference type="SMART" id="SM00829"/>
    </source>
</evidence>
<reference evidence="4 5" key="1">
    <citation type="submission" date="2021-05" db="EMBL/GenBank/DDBJ databases">
        <title>Direct Submission.</title>
        <authorList>
            <person name="Li K."/>
            <person name="Gao J."/>
        </authorList>
    </citation>
    <scope>NUCLEOTIDE SEQUENCE [LARGE SCALE GENOMIC DNA]</scope>
    <source>
        <strain evidence="4 5">Mg02</strain>
    </source>
</reference>
<dbReference type="InterPro" id="IPR011032">
    <property type="entry name" value="GroES-like_sf"/>
</dbReference>
<dbReference type="Gene3D" id="3.90.180.10">
    <property type="entry name" value="Medium-chain alcohol dehydrogenases, catalytic domain"/>
    <property type="match status" value="1"/>
</dbReference>
<keyword evidence="5" id="KW-1185">Reference proteome</keyword>
<evidence type="ECO:0000256" key="1">
    <source>
        <dbReference type="ARBA" id="ARBA00022857"/>
    </source>
</evidence>
<protein>
    <submittedName>
        <fullName evidence="4">NAD(P)-dependent alcohol dehydrogenase</fullName>
    </submittedName>
</protein>
<proteinExistence type="predicted"/>
<sequence>MRAAVHDRYGPPDVVRIGEVPAPEPGDGDLLVRVHATAVNRTDCAYRAARPFFVRGFTGLTRPRRRVLGTEYAGVVEEVGASVTGFSPGDRVFGYNEGAFGAHAEYLAVPASGMVAEIPDGVPFATAACATEGAHYALAAARWLRVVEGERVLVHGATGAIGSAAVQLLKALGAEVTATAPTAHVETVRNLGADRVVDFETEDFTAGGRTYDVVLDAVGKSTYGRCRQLLTPRGRFASSDVGPYWQNAVLALTTPWLPGRTVRFPVPSEDQEMARWFADLLATGRFRPLIDRHYPLERIVEAYRFVETGRKLGNVVIDVVEP</sequence>
<dbReference type="InterPro" id="IPR020843">
    <property type="entry name" value="ER"/>
</dbReference>
<organism evidence="4 5">
    <name type="scientific">Nocardiopsis changdeensis</name>
    <dbReference type="NCBI Taxonomy" id="2831969"/>
    <lineage>
        <taxon>Bacteria</taxon>
        <taxon>Bacillati</taxon>
        <taxon>Actinomycetota</taxon>
        <taxon>Actinomycetes</taxon>
        <taxon>Streptosporangiales</taxon>
        <taxon>Nocardiopsidaceae</taxon>
        <taxon>Nocardiopsis</taxon>
    </lineage>
</organism>
<name>A0ABX8BP18_9ACTN</name>
<keyword evidence="2" id="KW-0560">Oxidoreductase</keyword>
<dbReference type="InterPro" id="IPR013154">
    <property type="entry name" value="ADH-like_N"/>
</dbReference>
<dbReference type="PANTHER" id="PTHR48106">
    <property type="entry name" value="QUINONE OXIDOREDUCTASE PIG3-RELATED"/>
    <property type="match status" value="1"/>
</dbReference>
<keyword evidence="1" id="KW-0521">NADP</keyword>
<accession>A0ABX8BP18</accession>
<feature type="domain" description="Enoyl reductase (ER)" evidence="3">
    <location>
        <begin position="10"/>
        <end position="317"/>
    </location>
</feature>
<dbReference type="Pfam" id="PF08240">
    <property type="entry name" value="ADH_N"/>
    <property type="match status" value="1"/>
</dbReference>